<accession>A0AA97I3R2</accession>
<gene>
    <name evidence="9" type="ORF">F1737_05320</name>
</gene>
<dbReference type="PANTHER" id="PTHR43629:SF2">
    <property type="entry name" value="RHODANESE-LIKE_PPIC DOMAIN-CONTAINING PROTEIN 12, CHLOROPLASTIC"/>
    <property type="match status" value="1"/>
</dbReference>
<dbReference type="KEGG" id="mefw:F1737_05320"/>
<evidence type="ECO:0000256" key="5">
    <source>
        <dbReference type="ARBA" id="ARBA00041926"/>
    </source>
</evidence>
<comment type="subcellular location">
    <subcellularLocation>
        <location evidence="1">Cytoplasm</location>
    </subcellularLocation>
</comment>
<evidence type="ECO:0000256" key="1">
    <source>
        <dbReference type="ARBA" id="ARBA00004496"/>
    </source>
</evidence>
<dbReference type="GO" id="GO:0003755">
    <property type="term" value="F:peptidyl-prolyl cis-trans isomerase activity"/>
    <property type="evidence" value="ECO:0007669"/>
    <property type="project" value="InterPro"/>
</dbReference>
<organism evidence="9 10">
    <name type="scientific">Methanochimaera problematica</name>
    <dbReference type="NCBI Taxonomy" id="2609417"/>
    <lineage>
        <taxon>Archaea</taxon>
        <taxon>Methanobacteriati</taxon>
        <taxon>Methanobacteriota</taxon>
        <taxon>Stenosarchaea group</taxon>
        <taxon>Methanomicrobia</taxon>
        <taxon>Methanomicrobiales</taxon>
        <taxon>Methanomicrobiaceae</taxon>
        <taxon>Methanochimaera</taxon>
    </lineage>
</organism>
<dbReference type="PANTHER" id="PTHR43629">
    <property type="entry name" value="PEPTIDYL-PROLYL CIS-TRANS ISOMERASE"/>
    <property type="match status" value="1"/>
</dbReference>
<evidence type="ECO:0000313" key="9">
    <source>
        <dbReference type="EMBL" id="WOF16166.1"/>
    </source>
</evidence>
<name>A0AA97I3R2_9EURY</name>
<comment type="similarity">
    <text evidence="2">Belongs to the PpiC/parvulin rotamase family.</text>
</comment>
<proteinExistence type="inferred from homology"/>
<evidence type="ECO:0000313" key="10">
    <source>
        <dbReference type="Proteomes" id="UP001301797"/>
    </source>
</evidence>
<dbReference type="InterPro" id="IPR046357">
    <property type="entry name" value="PPIase_dom_sf"/>
</dbReference>
<dbReference type="GeneID" id="85229577"/>
<evidence type="ECO:0000256" key="3">
    <source>
        <dbReference type="ARBA" id="ARBA00022490"/>
    </source>
</evidence>
<dbReference type="InterPro" id="IPR023058">
    <property type="entry name" value="PPIase_PpiC_CS"/>
</dbReference>
<dbReference type="SUPFAM" id="SSF54534">
    <property type="entry name" value="FKBP-like"/>
    <property type="match status" value="1"/>
</dbReference>
<sequence>MAKKVNASHILVKSEAEAKEILEKIKAGDNFENLAKKTSNCPSGKKGGGLGWFGKGMMVKEFEDACFNAKEGDILGPVKTQFGYHIIKVNETK</sequence>
<dbReference type="Gene3D" id="3.10.50.40">
    <property type="match status" value="1"/>
</dbReference>
<evidence type="ECO:0000256" key="6">
    <source>
        <dbReference type="ARBA" id="ARBA00043072"/>
    </source>
</evidence>
<keyword evidence="10" id="KW-1185">Reference proteome</keyword>
<protein>
    <recommendedName>
        <fullName evidence="4">Peptidyl-prolyl cis-trans isomerase C</fullName>
    </recommendedName>
    <alternativeName>
        <fullName evidence="6">Parvulin</fullName>
    </alternativeName>
    <alternativeName>
        <fullName evidence="5">Rotamase C</fullName>
    </alternativeName>
</protein>
<dbReference type="InterPro" id="IPR052204">
    <property type="entry name" value="PpiC/parvulin_rotamase"/>
</dbReference>
<dbReference type="PROSITE" id="PS01096">
    <property type="entry name" value="PPIC_PPIASE_1"/>
    <property type="match status" value="1"/>
</dbReference>
<evidence type="ECO:0000256" key="4">
    <source>
        <dbReference type="ARBA" id="ARBA00040926"/>
    </source>
</evidence>
<keyword evidence="3" id="KW-0963">Cytoplasm</keyword>
<dbReference type="RefSeq" id="WP_317137748.1">
    <property type="nucleotide sequence ID" value="NZ_CP043875.1"/>
</dbReference>
<dbReference type="Proteomes" id="UP001301797">
    <property type="component" value="Chromosome"/>
</dbReference>
<dbReference type="GO" id="GO:0005737">
    <property type="term" value="C:cytoplasm"/>
    <property type="evidence" value="ECO:0007669"/>
    <property type="project" value="UniProtKB-SubCell"/>
</dbReference>
<dbReference type="InterPro" id="IPR000297">
    <property type="entry name" value="PPIase_PpiC"/>
</dbReference>
<comment type="function">
    <text evidence="7">PPIases accelerate the folding of proteins. It prefers amino acid residues with hydrophobic side chains like leucine and phenylalanine in the P1 position of the peptides substrates.</text>
</comment>
<dbReference type="PROSITE" id="PS50198">
    <property type="entry name" value="PPIC_PPIASE_2"/>
    <property type="match status" value="1"/>
</dbReference>
<evidence type="ECO:0000256" key="2">
    <source>
        <dbReference type="ARBA" id="ARBA00007656"/>
    </source>
</evidence>
<reference evidence="9 10" key="1">
    <citation type="submission" date="2019-09" db="EMBL/GenBank/DDBJ databases">
        <title>The complete genome of Methanoplanus sp. FWC-SCC4.</title>
        <authorList>
            <person name="Chen S.-C."/>
            <person name="Zhou Y.-Z."/>
            <person name="Lai M.-C."/>
        </authorList>
    </citation>
    <scope>NUCLEOTIDE SEQUENCE [LARGE SCALE GENOMIC DNA]</scope>
    <source>
        <strain evidence="9 10">FWC-SCC4</strain>
    </source>
</reference>
<dbReference type="AlphaFoldDB" id="A0AA97I3R2"/>
<keyword evidence="9" id="KW-0413">Isomerase</keyword>
<evidence type="ECO:0000256" key="7">
    <source>
        <dbReference type="ARBA" id="ARBA00046231"/>
    </source>
</evidence>
<dbReference type="EMBL" id="CP043875">
    <property type="protein sequence ID" value="WOF16166.1"/>
    <property type="molecule type" value="Genomic_DNA"/>
</dbReference>
<feature type="domain" description="PpiC" evidence="8">
    <location>
        <begin position="2"/>
        <end position="91"/>
    </location>
</feature>
<evidence type="ECO:0000259" key="8">
    <source>
        <dbReference type="PROSITE" id="PS50198"/>
    </source>
</evidence>
<dbReference type="Pfam" id="PF13616">
    <property type="entry name" value="Rotamase_3"/>
    <property type="match status" value="1"/>
</dbReference>